<name>A0ABV9BT86_9ACTN</name>
<reference evidence="2" key="1">
    <citation type="journal article" date="2019" name="Int. J. Syst. Evol. Microbiol.">
        <title>The Global Catalogue of Microorganisms (GCM) 10K type strain sequencing project: providing services to taxonomists for standard genome sequencing and annotation.</title>
        <authorList>
            <consortium name="The Broad Institute Genomics Platform"/>
            <consortium name="The Broad Institute Genome Sequencing Center for Infectious Disease"/>
            <person name="Wu L."/>
            <person name="Ma J."/>
        </authorList>
    </citation>
    <scope>NUCLEOTIDE SEQUENCE [LARGE SCALE GENOMIC DNA]</scope>
    <source>
        <strain evidence="2">CECT 8064</strain>
    </source>
</reference>
<proteinExistence type="predicted"/>
<dbReference type="EMBL" id="JBHSFS010000019">
    <property type="protein sequence ID" value="MFC4517269.1"/>
    <property type="molecule type" value="Genomic_DNA"/>
</dbReference>
<gene>
    <name evidence="1" type="ORF">ACFPEN_30690</name>
</gene>
<dbReference type="Proteomes" id="UP001595990">
    <property type="component" value="Unassembled WGS sequence"/>
</dbReference>
<sequence>MREPAGFRASPPRDFDGSFAWSPRTISSRAAADLSALGFTSWEGAHVYAGPGDRYVINDNNGDLFSFRRTSGNWGGYVQSRPGDSDTVEVALGAVLPTDFLFLGPVSAVDQANGYRLSLTQAPPAYGSDISQGRRAAWYSLAFLMRSAAALFLDVGRQELLAGIHPGPHPDGPVAYAFLADALENGAGFSTHLGSPQVIADYMQAVHAYLDKLRQTEHAAICTSSCPLCLRDYSNMAYHSLLDWRLAGDLLTVLSRGPASSSTDRARQSLNSLKQICNGTLLGGDLPGLALTSRSGPHAVVAKHPLHMCEQGLVSGDLQPALDAALEHTQDASRIIVADWFTLEKSPIQILDQLQALRA</sequence>
<organism evidence="1 2">
    <name type="scientific">Streptomyces ehimensis</name>
    <dbReference type="NCBI Taxonomy" id="68195"/>
    <lineage>
        <taxon>Bacteria</taxon>
        <taxon>Bacillati</taxon>
        <taxon>Actinomycetota</taxon>
        <taxon>Actinomycetes</taxon>
        <taxon>Kitasatosporales</taxon>
        <taxon>Streptomycetaceae</taxon>
        <taxon>Streptomyces</taxon>
    </lineage>
</organism>
<evidence type="ECO:0000313" key="1">
    <source>
        <dbReference type="EMBL" id="MFC4517269.1"/>
    </source>
</evidence>
<protein>
    <submittedName>
        <fullName evidence="1">DUF1998 domain-containing protein</fullName>
    </submittedName>
</protein>
<comment type="caution">
    <text evidence="1">The sequence shown here is derived from an EMBL/GenBank/DDBJ whole genome shotgun (WGS) entry which is preliminary data.</text>
</comment>
<accession>A0ABV9BT86</accession>
<dbReference type="RefSeq" id="WP_417924040.1">
    <property type="nucleotide sequence ID" value="NZ_JBHSFS010000019.1"/>
</dbReference>
<keyword evidence="2" id="KW-1185">Reference proteome</keyword>
<evidence type="ECO:0000313" key="2">
    <source>
        <dbReference type="Proteomes" id="UP001595990"/>
    </source>
</evidence>